<evidence type="ECO:0000256" key="1">
    <source>
        <dbReference type="SAM" id="MobiDB-lite"/>
    </source>
</evidence>
<keyword evidence="3" id="KW-1185">Reference proteome</keyword>
<name>A0ABQ7ELZ1_BRACR</name>
<gene>
    <name evidence="2" type="ORF">DY000_02024073</name>
</gene>
<reference evidence="2 3" key="1">
    <citation type="journal article" date="2020" name="BMC Genomics">
        <title>Intraspecific diversification of the crop wild relative Brassica cretica Lam. using demographic model selection.</title>
        <authorList>
            <person name="Kioukis A."/>
            <person name="Michalopoulou V.A."/>
            <person name="Briers L."/>
            <person name="Pirintsos S."/>
            <person name="Studholme D.J."/>
            <person name="Pavlidis P."/>
            <person name="Sarris P.F."/>
        </authorList>
    </citation>
    <scope>NUCLEOTIDE SEQUENCE [LARGE SCALE GENOMIC DNA]</scope>
    <source>
        <strain evidence="3">cv. PFS-1207/04</strain>
    </source>
</reference>
<dbReference type="EMBL" id="QGKV02000299">
    <property type="protein sequence ID" value="KAF3598009.1"/>
    <property type="molecule type" value="Genomic_DNA"/>
</dbReference>
<proteinExistence type="predicted"/>
<accession>A0ABQ7ELZ1</accession>
<dbReference type="Proteomes" id="UP000266723">
    <property type="component" value="Unassembled WGS sequence"/>
</dbReference>
<evidence type="ECO:0000313" key="2">
    <source>
        <dbReference type="EMBL" id="KAF3598009.1"/>
    </source>
</evidence>
<organism evidence="2 3">
    <name type="scientific">Brassica cretica</name>
    <name type="common">Mustard</name>
    <dbReference type="NCBI Taxonomy" id="69181"/>
    <lineage>
        <taxon>Eukaryota</taxon>
        <taxon>Viridiplantae</taxon>
        <taxon>Streptophyta</taxon>
        <taxon>Embryophyta</taxon>
        <taxon>Tracheophyta</taxon>
        <taxon>Spermatophyta</taxon>
        <taxon>Magnoliopsida</taxon>
        <taxon>eudicotyledons</taxon>
        <taxon>Gunneridae</taxon>
        <taxon>Pentapetalae</taxon>
        <taxon>rosids</taxon>
        <taxon>malvids</taxon>
        <taxon>Brassicales</taxon>
        <taxon>Brassicaceae</taxon>
        <taxon>Brassiceae</taxon>
        <taxon>Brassica</taxon>
    </lineage>
</organism>
<feature type="region of interest" description="Disordered" evidence="1">
    <location>
        <begin position="151"/>
        <end position="179"/>
    </location>
</feature>
<feature type="compositionally biased region" description="Basic residues" evidence="1">
    <location>
        <begin position="152"/>
        <end position="170"/>
    </location>
</feature>
<sequence>MSPPLCISGRDSSAAAAAASMKTVVVRFADADAAAYYITTAGFIGVRRSFLRQRNDQELTQNVDAAAAAGTCGNQTNSPYIFSSSYYSDRKQGPVISVVKAAKDVSLVASSAEEKEVEANLQIDTSPNNKDGVLSQVEVLEIEKEVNQVAGLKKKKNSRSWSRRRSRSRDKARALSSPPEVLEITNNEIRVRSVLEVRSDEVSEGGREEADTV</sequence>
<protein>
    <submittedName>
        <fullName evidence="2">Uncharacterized protein</fullName>
    </submittedName>
</protein>
<comment type="caution">
    <text evidence="2">The sequence shown here is derived from an EMBL/GenBank/DDBJ whole genome shotgun (WGS) entry which is preliminary data.</text>
</comment>
<evidence type="ECO:0000313" key="3">
    <source>
        <dbReference type="Proteomes" id="UP000266723"/>
    </source>
</evidence>